<sequence length="151" mass="17063">MTISQNQELSQSNAISSVNNSSSLIINWNQNDEVIENNIGKAFYSYQKTEKAAKHGYIEEEQFILANILADLYYNCDEGTEKYLEQSYYWYKKAAENGYNLAQYKLANLCPPSVSKFCTSVGDIFSNDIINNTLPDLMATRASDGDPAQLR</sequence>
<dbReference type="Gene3D" id="1.25.40.10">
    <property type="entry name" value="Tetratricopeptide repeat domain"/>
    <property type="match status" value="1"/>
</dbReference>
<organism evidence="1 2">
    <name type="scientific">Funneliformis geosporum</name>
    <dbReference type="NCBI Taxonomy" id="1117311"/>
    <lineage>
        <taxon>Eukaryota</taxon>
        <taxon>Fungi</taxon>
        <taxon>Fungi incertae sedis</taxon>
        <taxon>Mucoromycota</taxon>
        <taxon>Glomeromycotina</taxon>
        <taxon>Glomeromycetes</taxon>
        <taxon>Glomerales</taxon>
        <taxon>Glomeraceae</taxon>
        <taxon>Funneliformis</taxon>
    </lineage>
</organism>
<protein>
    <submittedName>
        <fullName evidence="1">700_t:CDS:1</fullName>
    </submittedName>
</protein>
<comment type="caution">
    <text evidence="1">The sequence shown here is derived from an EMBL/GenBank/DDBJ whole genome shotgun (WGS) entry which is preliminary data.</text>
</comment>
<proteinExistence type="predicted"/>
<evidence type="ECO:0000313" key="1">
    <source>
        <dbReference type="EMBL" id="CAI2187720.1"/>
    </source>
</evidence>
<name>A0A9W4T032_9GLOM</name>
<gene>
    <name evidence="1" type="ORF">FWILDA_LOCUS13223</name>
</gene>
<reference evidence="1" key="1">
    <citation type="submission" date="2022-08" db="EMBL/GenBank/DDBJ databases">
        <authorList>
            <person name="Kallberg Y."/>
            <person name="Tangrot J."/>
            <person name="Rosling A."/>
        </authorList>
    </citation>
    <scope>NUCLEOTIDE SEQUENCE</scope>
    <source>
        <strain evidence="1">Wild A</strain>
    </source>
</reference>
<feature type="non-terminal residue" evidence="1">
    <location>
        <position position="1"/>
    </location>
</feature>
<dbReference type="AlphaFoldDB" id="A0A9W4T032"/>
<dbReference type="SUPFAM" id="SSF81901">
    <property type="entry name" value="HCP-like"/>
    <property type="match status" value="1"/>
</dbReference>
<evidence type="ECO:0000313" key="2">
    <source>
        <dbReference type="Proteomes" id="UP001153678"/>
    </source>
</evidence>
<dbReference type="EMBL" id="CAMKVN010004783">
    <property type="protein sequence ID" value="CAI2187720.1"/>
    <property type="molecule type" value="Genomic_DNA"/>
</dbReference>
<keyword evidence="2" id="KW-1185">Reference proteome</keyword>
<accession>A0A9W4T032</accession>
<dbReference type="OrthoDB" id="272077at2759"/>
<dbReference type="InterPro" id="IPR011990">
    <property type="entry name" value="TPR-like_helical_dom_sf"/>
</dbReference>
<dbReference type="Proteomes" id="UP001153678">
    <property type="component" value="Unassembled WGS sequence"/>
</dbReference>